<dbReference type="Proteomes" id="UP000314294">
    <property type="component" value="Unassembled WGS sequence"/>
</dbReference>
<gene>
    <name evidence="2" type="ORF">EYF80_029764</name>
</gene>
<accession>A0A4Z2H2I4</accession>
<feature type="region of interest" description="Disordered" evidence="1">
    <location>
        <begin position="139"/>
        <end position="183"/>
    </location>
</feature>
<comment type="caution">
    <text evidence="2">The sequence shown here is derived from an EMBL/GenBank/DDBJ whole genome shotgun (WGS) entry which is preliminary data.</text>
</comment>
<proteinExistence type="predicted"/>
<evidence type="ECO:0000313" key="2">
    <source>
        <dbReference type="EMBL" id="TNN60006.1"/>
    </source>
</evidence>
<dbReference type="EMBL" id="SRLO01000342">
    <property type="protein sequence ID" value="TNN60006.1"/>
    <property type="molecule type" value="Genomic_DNA"/>
</dbReference>
<feature type="region of interest" description="Disordered" evidence="1">
    <location>
        <begin position="26"/>
        <end position="46"/>
    </location>
</feature>
<reference evidence="2 3" key="1">
    <citation type="submission" date="2019-03" db="EMBL/GenBank/DDBJ databases">
        <title>First draft genome of Liparis tanakae, snailfish: a comprehensive survey of snailfish specific genes.</title>
        <authorList>
            <person name="Kim W."/>
            <person name="Song I."/>
            <person name="Jeong J.-H."/>
            <person name="Kim D."/>
            <person name="Kim S."/>
            <person name="Ryu S."/>
            <person name="Song J.Y."/>
            <person name="Lee S.K."/>
        </authorList>
    </citation>
    <scope>NUCLEOTIDE SEQUENCE [LARGE SCALE GENOMIC DNA]</scope>
    <source>
        <tissue evidence="2">Muscle</tissue>
    </source>
</reference>
<evidence type="ECO:0000313" key="3">
    <source>
        <dbReference type="Proteomes" id="UP000314294"/>
    </source>
</evidence>
<evidence type="ECO:0000256" key="1">
    <source>
        <dbReference type="SAM" id="MobiDB-lite"/>
    </source>
</evidence>
<protein>
    <submittedName>
        <fullName evidence="2">Uncharacterized protein</fullName>
    </submittedName>
</protein>
<sequence>MRGTRVYSEEQSNGLRITYAGNPSHGVMPGVRGDRKQQQAEGWEMSPPREEIEGIHFLSDIKHQIYFLSDIKHQIHFLSDIKHQIHFLSDIKHQINFLSDTKHQIHFLSDIKHQINFLSDTKHQIHFLADDIKRVLTAGSDRDSETAPGLSARTNTRQEGKKTSLPGFLDASRPSIDPHSTLR</sequence>
<dbReference type="AlphaFoldDB" id="A0A4Z2H2I4"/>
<dbReference type="OrthoDB" id="10042433at2759"/>
<keyword evidence="3" id="KW-1185">Reference proteome</keyword>
<organism evidence="2 3">
    <name type="scientific">Liparis tanakae</name>
    <name type="common">Tanaka's snailfish</name>
    <dbReference type="NCBI Taxonomy" id="230148"/>
    <lineage>
        <taxon>Eukaryota</taxon>
        <taxon>Metazoa</taxon>
        <taxon>Chordata</taxon>
        <taxon>Craniata</taxon>
        <taxon>Vertebrata</taxon>
        <taxon>Euteleostomi</taxon>
        <taxon>Actinopterygii</taxon>
        <taxon>Neopterygii</taxon>
        <taxon>Teleostei</taxon>
        <taxon>Neoteleostei</taxon>
        <taxon>Acanthomorphata</taxon>
        <taxon>Eupercaria</taxon>
        <taxon>Perciformes</taxon>
        <taxon>Cottioidei</taxon>
        <taxon>Cottales</taxon>
        <taxon>Liparidae</taxon>
        <taxon>Liparis</taxon>
    </lineage>
</organism>
<name>A0A4Z2H2I4_9TELE</name>